<comment type="caution">
    <text evidence="2">The sequence shown here is derived from an EMBL/GenBank/DDBJ whole genome shotgun (WGS) entry which is preliminary data.</text>
</comment>
<dbReference type="AlphaFoldDB" id="V6TWQ8"/>
<dbReference type="Proteomes" id="UP000018040">
    <property type="component" value="Unassembled WGS sequence"/>
</dbReference>
<dbReference type="VEuPathDB" id="GiardiaDB:QR46_1359"/>
<dbReference type="EMBL" id="AHHH01000050">
    <property type="protein sequence ID" value="ESU43388.1"/>
    <property type="molecule type" value="Genomic_DNA"/>
</dbReference>
<evidence type="ECO:0000313" key="3">
    <source>
        <dbReference type="Proteomes" id="UP000018040"/>
    </source>
</evidence>
<organism evidence="2 3">
    <name type="scientific">Giardia intestinalis</name>
    <name type="common">Giardia lamblia</name>
    <dbReference type="NCBI Taxonomy" id="5741"/>
    <lineage>
        <taxon>Eukaryota</taxon>
        <taxon>Metamonada</taxon>
        <taxon>Diplomonadida</taxon>
        <taxon>Hexamitidae</taxon>
        <taxon>Giardiinae</taxon>
        <taxon>Giardia</taxon>
    </lineage>
</organism>
<reference evidence="3" key="1">
    <citation type="submission" date="2012-02" db="EMBL/GenBank/DDBJ databases">
        <title>Genome sequencing of Giardia lamblia Genotypes A2 and B isolates (DH and GS) and comparative analysis with the genomes of Genotypes A1 and E (WB and Pig).</title>
        <authorList>
            <person name="Adam R."/>
            <person name="Dahlstrom E."/>
            <person name="Martens C."/>
            <person name="Bruno D."/>
            <person name="Barbian K."/>
            <person name="Porcella S.F."/>
            <person name="Nash T."/>
        </authorList>
    </citation>
    <scope>NUCLEOTIDE SEQUENCE</scope>
    <source>
        <strain evidence="3">GS</strain>
    </source>
</reference>
<proteinExistence type="predicted"/>
<keyword evidence="1" id="KW-0812">Transmembrane</keyword>
<dbReference type="OrthoDB" id="10252058at2759"/>
<sequence>MRFYRSTSRKKVGGKSMQILFSNDPDCLVAPFARAILCANEIIGEDLQSWPLLEATSTPVQRAWVHALSEAPTGEVDLDVLVKLLKSMGLPAIRATTNFDQYLELILLSMPKILIERFFKCSLSCTSCGYEHLSFYLSLPGNSLDISFADAAKCLACKQCQQTSFSVKEPPMIMIFHNSARERLKDIPVSYLDLGLDYELLSMVHSHTYGKKPKQILQQWIIDRNSNNANSLVYQFGRLSSGVKSVPRKTVQSALLSAGEPTLSQHGLLTFIMYLNMDAVSIPERAKYISATSSLELQQKSNYNTLEMNITPSTGTIGLIHNETISGSLYPQTEAPLSTHTFQLTKSTKGYFDSQQRENYSSQLLPSRTMQAHTLSPTVNISDSSQQNLNSVIEMALLRIDELERKVNSNAANRSLHYTTSLSAARSRTVKIAGLRIELWLLITLSVMGFLVLLTFILACIGISTPKAATTTTTP</sequence>
<evidence type="ECO:0000256" key="1">
    <source>
        <dbReference type="SAM" id="Phobius"/>
    </source>
</evidence>
<keyword evidence="1" id="KW-0472">Membrane</keyword>
<protein>
    <submittedName>
        <fullName evidence="2">Uncharacterized protein</fullName>
    </submittedName>
</protein>
<evidence type="ECO:0000313" key="2">
    <source>
        <dbReference type="EMBL" id="ESU43388.1"/>
    </source>
</evidence>
<keyword evidence="1" id="KW-1133">Transmembrane helix</keyword>
<dbReference type="VEuPathDB" id="GiardiaDB:DHA2_151812"/>
<gene>
    <name evidence="2" type="ORF">GSB_153152</name>
</gene>
<reference evidence="2 3" key="2">
    <citation type="journal article" date="2013" name="Genome Biol. Evol.">
        <title>Genome sequencing of Giardia lamblia genotypes A2 and B isolates (DH and GS) and comparative analysis with the genomes of genotypes A1 and E (WB and Pig).</title>
        <authorList>
            <person name="Adam R.D."/>
            <person name="Dahlstrom E.W."/>
            <person name="Martens C.A."/>
            <person name="Bruno D.P."/>
            <person name="Barbian K.D."/>
            <person name="Ricklefs S.M."/>
            <person name="Hernandez M.M."/>
            <person name="Narla N.P."/>
            <person name="Patel R.B."/>
            <person name="Porcella S.F."/>
            <person name="Nash T.E."/>
        </authorList>
    </citation>
    <scope>NUCLEOTIDE SEQUENCE [LARGE SCALE GENOMIC DNA]</scope>
    <source>
        <strain evidence="2 3">GS</strain>
    </source>
</reference>
<dbReference type="VEuPathDB" id="GiardiaDB:GL50803_0017569"/>
<dbReference type="VEuPathDB" id="GiardiaDB:GL50581_1768"/>
<accession>V6TWQ8</accession>
<name>V6TWQ8_GIAIN</name>
<feature type="transmembrane region" description="Helical" evidence="1">
    <location>
        <begin position="439"/>
        <end position="465"/>
    </location>
</feature>